<proteinExistence type="predicted"/>
<reference evidence="1" key="2">
    <citation type="journal article" date="2015" name="Fish Shellfish Immunol.">
        <title>Early steps in the European eel (Anguilla anguilla)-Vibrio vulnificus interaction in the gills: Role of the RtxA13 toxin.</title>
        <authorList>
            <person name="Callol A."/>
            <person name="Pajuelo D."/>
            <person name="Ebbesson L."/>
            <person name="Teles M."/>
            <person name="MacKenzie S."/>
            <person name="Amaro C."/>
        </authorList>
    </citation>
    <scope>NUCLEOTIDE SEQUENCE</scope>
</reference>
<accession>A0A0E9PHI6</accession>
<organism evidence="1">
    <name type="scientific">Anguilla anguilla</name>
    <name type="common">European freshwater eel</name>
    <name type="synonym">Muraena anguilla</name>
    <dbReference type="NCBI Taxonomy" id="7936"/>
    <lineage>
        <taxon>Eukaryota</taxon>
        <taxon>Metazoa</taxon>
        <taxon>Chordata</taxon>
        <taxon>Craniata</taxon>
        <taxon>Vertebrata</taxon>
        <taxon>Euteleostomi</taxon>
        <taxon>Actinopterygii</taxon>
        <taxon>Neopterygii</taxon>
        <taxon>Teleostei</taxon>
        <taxon>Anguilliformes</taxon>
        <taxon>Anguillidae</taxon>
        <taxon>Anguilla</taxon>
    </lineage>
</organism>
<name>A0A0E9PHI6_ANGAN</name>
<evidence type="ECO:0000313" key="1">
    <source>
        <dbReference type="EMBL" id="JAH03999.1"/>
    </source>
</evidence>
<protein>
    <submittedName>
        <fullName evidence="1">Uncharacterized protein</fullName>
    </submittedName>
</protein>
<dbReference type="AlphaFoldDB" id="A0A0E9PHI6"/>
<dbReference type="EMBL" id="GBXM01104578">
    <property type="protein sequence ID" value="JAH03999.1"/>
    <property type="molecule type" value="Transcribed_RNA"/>
</dbReference>
<reference evidence="1" key="1">
    <citation type="submission" date="2014-11" db="EMBL/GenBank/DDBJ databases">
        <authorList>
            <person name="Amaro Gonzalez C."/>
        </authorList>
    </citation>
    <scope>NUCLEOTIDE SEQUENCE</scope>
</reference>
<sequence length="70" mass="7801">MPNYSLSVCSHKCTLIVLSKLSCPHFNLTYSYFRVPNIGIYSDRTGSLGFCSVCSWNLPECVAKACLTFI</sequence>
<dbReference type="EMBL" id="GBXM01088440">
    <property type="protein sequence ID" value="JAH20137.1"/>
    <property type="molecule type" value="Transcribed_RNA"/>
</dbReference>